<keyword evidence="3" id="KW-1185">Reference proteome</keyword>
<reference evidence="2 3" key="1">
    <citation type="submission" date="2017-11" db="EMBL/GenBank/DDBJ databases">
        <title>Draft genome sequence of Mitsuaria sp. HWN-4.</title>
        <authorList>
            <person name="Gundlapally S.R."/>
        </authorList>
    </citation>
    <scope>NUCLEOTIDE SEQUENCE [LARGE SCALE GENOMIC DNA]</scope>
    <source>
        <strain evidence="2 3">HWN-4</strain>
    </source>
</reference>
<feature type="transmembrane region" description="Helical" evidence="1">
    <location>
        <begin position="200"/>
        <end position="222"/>
    </location>
</feature>
<dbReference type="PANTHER" id="PTHR31881">
    <property type="match status" value="1"/>
</dbReference>
<evidence type="ECO:0008006" key="4">
    <source>
        <dbReference type="Google" id="ProtNLM"/>
    </source>
</evidence>
<keyword evidence="1" id="KW-1133">Transmembrane helix</keyword>
<dbReference type="EMBL" id="PEOG01000031">
    <property type="protein sequence ID" value="PIM52769.1"/>
    <property type="molecule type" value="Genomic_DNA"/>
</dbReference>
<name>A0A2G9CB78_9BURK</name>
<organism evidence="2 3">
    <name type="scientific">Roseateles chitinivorans</name>
    <dbReference type="NCBI Taxonomy" id="2917965"/>
    <lineage>
        <taxon>Bacteria</taxon>
        <taxon>Pseudomonadati</taxon>
        <taxon>Pseudomonadota</taxon>
        <taxon>Betaproteobacteria</taxon>
        <taxon>Burkholderiales</taxon>
        <taxon>Sphaerotilaceae</taxon>
        <taxon>Roseateles</taxon>
    </lineage>
</organism>
<proteinExistence type="predicted"/>
<evidence type="ECO:0000313" key="2">
    <source>
        <dbReference type="EMBL" id="PIM52769.1"/>
    </source>
</evidence>
<dbReference type="RefSeq" id="WP_099862031.1">
    <property type="nucleotide sequence ID" value="NZ_PEOG01000031.1"/>
</dbReference>
<dbReference type="PANTHER" id="PTHR31881:SF6">
    <property type="entry name" value="OS09G0494600 PROTEIN"/>
    <property type="match status" value="1"/>
</dbReference>
<evidence type="ECO:0000313" key="3">
    <source>
        <dbReference type="Proteomes" id="UP000231501"/>
    </source>
</evidence>
<comment type="caution">
    <text evidence="2">The sequence shown here is derived from an EMBL/GenBank/DDBJ whole genome shotgun (WGS) entry which is preliminary data.</text>
</comment>
<feature type="transmembrane region" description="Helical" evidence="1">
    <location>
        <begin position="80"/>
        <end position="98"/>
    </location>
</feature>
<keyword evidence="1" id="KW-0812">Transmembrane</keyword>
<feature type="transmembrane region" description="Helical" evidence="1">
    <location>
        <begin position="118"/>
        <end position="136"/>
    </location>
</feature>
<sequence length="236" mass="26340">MQSLRQLLTALPLLDWAALGLYFLTWIAYAHFSKHHAEGQGSLLAITNRVRRQWMLQLTYREMRVLDGAVSQALLSSPSFFASTTILIIGGLLAALGASEQTSAMVLELPFTVKTSTLVFDIKLALLTGIFVYAFFRFTWSMRQYTFGALLVASAPEAGQFEQQGHEAREQFADRAGAVVGMAAEAFNDGLRGYYLAFPVVAWFFSPWALMLATAGVVYVLYQREFRSEVLEKLRA</sequence>
<protein>
    <recommendedName>
        <fullName evidence="4">DUF599 domain-containing protein</fullName>
    </recommendedName>
</protein>
<gene>
    <name evidence="2" type="ORF">CS062_12840</name>
</gene>
<dbReference type="Proteomes" id="UP000231501">
    <property type="component" value="Unassembled WGS sequence"/>
</dbReference>
<accession>A0A2G9CB78</accession>
<dbReference type="InterPro" id="IPR006747">
    <property type="entry name" value="DUF599"/>
</dbReference>
<keyword evidence="1" id="KW-0472">Membrane</keyword>
<evidence type="ECO:0000256" key="1">
    <source>
        <dbReference type="SAM" id="Phobius"/>
    </source>
</evidence>
<dbReference type="OrthoDB" id="8524743at2"/>
<dbReference type="AlphaFoldDB" id="A0A2G9CB78"/>
<dbReference type="Pfam" id="PF04654">
    <property type="entry name" value="DUF599"/>
    <property type="match status" value="1"/>
</dbReference>
<feature type="transmembrane region" description="Helical" evidence="1">
    <location>
        <begin position="7"/>
        <end position="29"/>
    </location>
</feature>